<dbReference type="OrthoDB" id="514777at2759"/>
<dbReference type="AlphaFoldDB" id="A0A4Y9XP30"/>
<accession>A0A4Y9XP30</accession>
<dbReference type="InterPro" id="IPR036211">
    <property type="entry name" value="eIF4G_eIF4E-bd_sf"/>
</dbReference>
<keyword evidence="4" id="KW-1185">Reference proteome</keyword>
<proteinExistence type="predicted"/>
<gene>
    <name evidence="3" type="ORF">EVG20_g11226</name>
</gene>
<feature type="compositionally biased region" description="Low complexity" evidence="1">
    <location>
        <begin position="126"/>
        <end position="137"/>
    </location>
</feature>
<evidence type="ECO:0000313" key="3">
    <source>
        <dbReference type="EMBL" id="TFY50981.1"/>
    </source>
</evidence>
<evidence type="ECO:0000313" key="4">
    <source>
        <dbReference type="Proteomes" id="UP000298327"/>
    </source>
</evidence>
<dbReference type="STRING" id="205917.A0A4Y9XP30"/>
<name>A0A4Y9XP30_9AGAM</name>
<reference evidence="3 4" key="1">
    <citation type="submission" date="2019-02" db="EMBL/GenBank/DDBJ databases">
        <title>Genome sequencing of the rare red list fungi Dentipellis fragilis.</title>
        <authorList>
            <person name="Buettner E."/>
            <person name="Kellner H."/>
        </authorList>
    </citation>
    <scope>NUCLEOTIDE SEQUENCE [LARGE SCALE GENOMIC DNA]</scope>
    <source>
        <strain evidence="3 4">DSM 105465</strain>
    </source>
</reference>
<protein>
    <recommendedName>
        <fullName evidence="2">Eukaryotic translation initiation factor 4G1 eIF4E-binding domain-containing protein</fullName>
    </recommendedName>
</protein>
<dbReference type="InterPro" id="IPR022745">
    <property type="entry name" value="eIF4G1_eIF4E-bd"/>
</dbReference>
<organism evidence="3 4">
    <name type="scientific">Dentipellis fragilis</name>
    <dbReference type="NCBI Taxonomy" id="205917"/>
    <lineage>
        <taxon>Eukaryota</taxon>
        <taxon>Fungi</taxon>
        <taxon>Dikarya</taxon>
        <taxon>Basidiomycota</taxon>
        <taxon>Agaricomycotina</taxon>
        <taxon>Agaricomycetes</taxon>
        <taxon>Russulales</taxon>
        <taxon>Hericiaceae</taxon>
        <taxon>Dentipellis</taxon>
    </lineage>
</organism>
<dbReference type="Gene3D" id="1.20.970.30">
    <property type="entry name" value="eIF4G, eIF4E-binding domain"/>
    <property type="match status" value="1"/>
</dbReference>
<comment type="caution">
    <text evidence="3">The sequence shown here is derived from an EMBL/GenBank/DDBJ whole genome shotgun (WGS) entry which is preliminary data.</text>
</comment>
<sequence length="188" mass="19839">MYARSTPLSLAAQGEPADVRITDEDQEPREVTGITERYFSRGLSPLATARIIEDLGSVPYPEGINGPHVELNLNASAGKFKYDRDFLLQFMQVCKEKPDNLPPLDAIGLEPSEQTSYNITRGGSGRRTTSSMSGGPSAVAARQASIGLGFIPGSMSKSGSSGFAMGNISTAAGVGKMSSEDRFAMANG</sequence>
<dbReference type="Pfam" id="PF12152">
    <property type="entry name" value="eIF_4G1"/>
    <property type="match status" value="1"/>
</dbReference>
<feature type="domain" description="Eukaryotic translation initiation factor 4G1 eIF4E-binding" evidence="2">
    <location>
        <begin position="36"/>
        <end position="99"/>
    </location>
</feature>
<feature type="region of interest" description="Disordered" evidence="1">
    <location>
        <begin position="115"/>
        <end position="137"/>
    </location>
</feature>
<dbReference type="Proteomes" id="UP000298327">
    <property type="component" value="Unassembled WGS sequence"/>
</dbReference>
<evidence type="ECO:0000256" key="1">
    <source>
        <dbReference type="SAM" id="MobiDB-lite"/>
    </source>
</evidence>
<dbReference type="EMBL" id="SEOQ01001644">
    <property type="protein sequence ID" value="TFY50981.1"/>
    <property type="molecule type" value="Genomic_DNA"/>
</dbReference>
<feature type="non-terminal residue" evidence="3">
    <location>
        <position position="188"/>
    </location>
</feature>
<dbReference type="SUPFAM" id="SSF101489">
    <property type="entry name" value="Eukaryotic initiation factor 4f subunit eIF4g, eIF4e-binding domain"/>
    <property type="match status" value="1"/>
</dbReference>
<evidence type="ECO:0000259" key="2">
    <source>
        <dbReference type="Pfam" id="PF12152"/>
    </source>
</evidence>